<proteinExistence type="inferred from homology"/>
<dbReference type="PANTHER" id="PTHR33392">
    <property type="entry name" value="POLYISOPRENYL-TEICHOIC ACID--PEPTIDOGLYCAN TEICHOIC ACID TRANSFERASE TAGU"/>
    <property type="match status" value="1"/>
</dbReference>
<comment type="caution">
    <text evidence="4">The sequence shown here is derived from an EMBL/GenBank/DDBJ whole genome shotgun (WGS) entry which is preliminary data.</text>
</comment>
<gene>
    <name evidence="4" type="ORF">RU86_GL000241</name>
</gene>
<dbReference type="EMBL" id="JXJW01000010">
    <property type="protein sequence ID" value="PCS06582.1"/>
    <property type="molecule type" value="Genomic_DNA"/>
</dbReference>
<sequence>MSKKRRQPDRKKKHPVLKVILILVALLIIAISAIAYTLYKNVDTTFSNSYTRFPKTTQVDFKNAQPFTTLIIETGTNNSKNIAYAAVLASTNKATKQTTFMNFPVFATLPNTKTINDIYSSEGTVGIIQSIKDLMHVSVNKVIQIDIDKIGSLIEATGGVSMQNPRAFNAEGYQFKQGTISLKTADQVQAYLTQLGDNDLDASITRIQNVSMALYGNVQNGLRNTKIENINYYRNILHAFTNMSKTNVTLDDAKTIGLKYNQALMHTSKLNLHTTDVAGKEGVSQAELDTVKSLFEKSLK</sequence>
<keyword evidence="2" id="KW-0472">Membrane</keyword>
<reference evidence="4 5" key="1">
    <citation type="submission" date="2014-12" db="EMBL/GenBank/DDBJ databases">
        <title>Draft genome sequences of 10 type strains of Lactococcus.</title>
        <authorList>
            <person name="Sun Z."/>
            <person name="Zhong Z."/>
            <person name="Liu W."/>
            <person name="Zhang W."/>
            <person name="Zhang H."/>
        </authorList>
    </citation>
    <scope>NUCLEOTIDE SEQUENCE [LARGE SCALE GENOMIC DNA]</scope>
    <source>
        <strain evidence="4 5">DSM 6634</strain>
    </source>
</reference>
<evidence type="ECO:0000313" key="4">
    <source>
        <dbReference type="EMBL" id="PCS06582.1"/>
    </source>
</evidence>
<dbReference type="RefSeq" id="WP_096814510.1">
    <property type="nucleotide sequence ID" value="NZ_JXJW01000010.1"/>
</dbReference>
<dbReference type="PANTHER" id="PTHR33392:SF6">
    <property type="entry name" value="POLYISOPRENYL-TEICHOIC ACID--PEPTIDOGLYCAN TEICHOIC ACID TRANSFERASE TAGU"/>
    <property type="match status" value="1"/>
</dbReference>
<evidence type="ECO:0000256" key="1">
    <source>
        <dbReference type="ARBA" id="ARBA00006068"/>
    </source>
</evidence>
<comment type="similarity">
    <text evidence="1">Belongs to the LytR/CpsA/Psr (LCP) family.</text>
</comment>
<accession>A0A2A5RZB1</accession>
<keyword evidence="2" id="KW-1133">Transmembrane helix</keyword>
<protein>
    <submittedName>
        <fullName evidence="4">LytR family transcriptional regulator</fullName>
    </submittedName>
</protein>
<keyword evidence="5" id="KW-1185">Reference proteome</keyword>
<evidence type="ECO:0000259" key="3">
    <source>
        <dbReference type="Pfam" id="PF03816"/>
    </source>
</evidence>
<organism evidence="4 5">
    <name type="scientific">Pseudolactococcus piscium</name>
    <dbReference type="NCBI Taxonomy" id="1364"/>
    <lineage>
        <taxon>Bacteria</taxon>
        <taxon>Bacillati</taxon>
        <taxon>Bacillota</taxon>
        <taxon>Bacilli</taxon>
        <taxon>Lactobacillales</taxon>
        <taxon>Streptococcaceae</taxon>
        <taxon>Pseudolactococcus</taxon>
    </lineage>
</organism>
<dbReference type="AlphaFoldDB" id="A0A2A5RZB1"/>
<feature type="domain" description="Cell envelope-related transcriptional attenuator" evidence="3">
    <location>
        <begin position="88"/>
        <end position="198"/>
    </location>
</feature>
<dbReference type="InterPro" id="IPR004474">
    <property type="entry name" value="LytR_CpsA_psr"/>
</dbReference>
<evidence type="ECO:0000256" key="2">
    <source>
        <dbReference type="SAM" id="Phobius"/>
    </source>
</evidence>
<evidence type="ECO:0000313" key="5">
    <source>
        <dbReference type="Proteomes" id="UP000218282"/>
    </source>
</evidence>
<keyword evidence="2" id="KW-0812">Transmembrane</keyword>
<dbReference type="Pfam" id="PF03816">
    <property type="entry name" value="LytR_cpsA_psr"/>
    <property type="match status" value="1"/>
</dbReference>
<feature type="transmembrane region" description="Helical" evidence="2">
    <location>
        <begin position="20"/>
        <end position="39"/>
    </location>
</feature>
<name>A0A2A5RZB1_9LACT</name>
<dbReference type="InterPro" id="IPR050922">
    <property type="entry name" value="LytR/CpsA/Psr_CW_biosynth"/>
</dbReference>
<dbReference type="Proteomes" id="UP000218282">
    <property type="component" value="Unassembled WGS sequence"/>
</dbReference>
<dbReference type="Gene3D" id="3.40.630.190">
    <property type="entry name" value="LCP protein"/>
    <property type="match status" value="1"/>
</dbReference>